<keyword evidence="7" id="KW-0653">Protein transport</keyword>
<name>A0ABR9YEV5_9PROT</name>
<keyword evidence="4" id="KW-1003">Cell membrane</keyword>
<keyword evidence="8 11" id="KW-1133">Transmembrane helix</keyword>
<dbReference type="Pfam" id="PF03544">
    <property type="entry name" value="TonB_C"/>
    <property type="match status" value="1"/>
</dbReference>
<evidence type="ECO:0000256" key="4">
    <source>
        <dbReference type="ARBA" id="ARBA00022475"/>
    </source>
</evidence>
<dbReference type="SUPFAM" id="SSF74653">
    <property type="entry name" value="TolA/TonB C-terminal domain"/>
    <property type="match status" value="1"/>
</dbReference>
<dbReference type="NCBIfam" id="TIGR01352">
    <property type="entry name" value="tonB_Cterm"/>
    <property type="match status" value="1"/>
</dbReference>
<reference evidence="13" key="1">
    <citation type="submission" date="2020-04" db="EMBL/GenBank/DDBJ databases">
        <authorList>
            <person name="Sombolestani A."/>
        </authorList>
    </citation>
    <scope>NUCLEOTIDE SEQUENCE</scope>
    <source>
        <strain evidence="13">LMG 27748</strain>
    </source>
</reference>
<evidence type="ECO:0000259" key="12">
    <source>
        <dbReference type="PROSITE" id="PS52015"/>
    </source>
</evidence>
<keyword evidence="6 11" id="KW-0812">Transmembrane</keyword>
<dbReference type="Gene3D" id="3.30.1150.10">
    <property type="match status" value="1"/>
</dbReference>
<keyword evidence="3" id="KW-0813">Transport</keyword>
<accession>A0ABR9YEV5</accession>
<comment type="subcellular location">
    <subcellularLocation>
        <location evidence="1">Cell inner membrane</location>
        <topology evidence="1">Single-pass membrane protein</topology>
        <orientation evidence="1">Periplasmic side</orientation>
    </subcellularLocation>
</comment>
<evidence type="ECO:0000256" key="8">
    <source>
        <dbReference type="ARBA" id="ARBA00022989"/>
    </source>
</evidence>
<evidence type="ECO:0000256" key="3">
    <source>
        <dbReference type="ARBA" id="ARBA00022448"/>
    </source>
</evidence>
<feature type="region of interest" description="Disordered" evidence="10">
    <location>
        <begin position="83"/>
        <end position="188"/>
    </location>
</feature>
<dbReference type="Proteomes" id="UP000630952">
    <property type="component" value="Unassembled WGS sequence"/>
</dbReference>
<evidence type="ECO:0000256" key="9">
    <source>
        <dbReference type="ARBA" id="ARBA00023136"/>
    </source>
</evidence>
<protein>
    <submittedName>
        <fullName evidence="13">Energy transducer TonB</fullName>
    </submittedName>
</protein>
<dbReference type="PROSITE" id="PS52015">
    <property type="entry name" value="TONB_CTD"/>
    <property type="match status" value="1"/>
</dbReference>
<evidence type="ECO:0000256" key="10">
    <source>
        <dbReference type="SAM" id="MobiDB-lite"/>
    </source>
</evidence>
<reference evidence="13" key="2">
    <citation type="submission" date="2020-11" db="EMBL/GenBank/DDBJ databases">
        <title>Description of novel Gluconobacter species.</title>
        <authorList>
            <person name="Cleenwerck I."/>
            <person name="Cnockaert M."/>
            <person name="Borremans W."/>
            <person name="Wieme A.D."/>
            <person name="De Vuyst L."/>
            <person name="Vandamme P."/>
        </authorList>
    </citation>
    <scope>NUCLEOTIDE SEQUENCE</scope>
    <source>
        <strain evidence="13">LMG 27748</strain>
    </source>
</reference>
<evidence type="ECO:0000256" key="7">
    <source>
        <dbReference type="ARBA" id="ARBA00022927"/>
    </source>
</evidence>
<comment type="similarity">
    <text evidence="2">Belongs to the TonB family.</text>
</comment>
<comment type="caution">
    <text evidence="13">The sequence shown here is derived from an EMBL/GenBank/DDBJ whole genome shotgun (WGS) entry which is preliminary data.</text>
</comment>
<evidence type="ECO:0000313" key="14">
    <source>
        <dbReference type="Proteomes" id="UP000630952"/>
    </source>
</evidence>
<keyword evidence="5" id="KW-0997">Cell inner membrane</keyword>
<sequence length="286" mass="30966">MNCIAKINHAAMARTFVGWQKRQVCFAQREEVLRWSISFLVVLTSTGSVLCWIMHLSTASEAVSAPPLAAIAIDMAPEPVSTLMPPVDVPPGKQQTQSISDPAAVNPPKMTAPPSSSPNPPAPVAKMEKPHKILKKNKSSPPVRQKVPDKVLSAETTTAPPSSDAPRAQTQATPASGVSSSSPSRDRTTWQGALLGRLEKFKRYPADSMEDHQEGVPIVTFSMDRRRHVLSVTLARSSGRTLLDQEAMALPTRAQPLSIPPDTMVGDPITLTLTVPIEFYIHQSQD</sequence>
<dbReference type="InterPro" id="IPR051045">
    <property type="entry name" value="TonB-dependent_transducer"/>
</dbReference>
<dbReference type="InterPro" id="IPR006260">
    <property type="entry name" value="TonB/TolA_C"/>
</dbReference>
<keyword evidence="9 11" id="KW-0472">Membrane</keyword>
<evidence type="ECO:0000256" key="1">
    <source>
        <dbReference type="ARBA" id="ARBA00004383"/>
    </source>
</evidence>
<organism evidence="13 14">
    <name type="scientific">Gluconobacter cerevisiae</name>
    <dbReference type="NCBI Taxonomy" id="1379734"/>
    <lineage>
        <taxon>Bacteria</taxon>
        <taxon>Pseudomonadati</taxon>
        <taxon>Pseudomonadota</taxon>
        <taxon>Alphaproteobacteria</taxon>
        <taxon>Acetobacterales</taxon>
        <taxon>Acetobacteraceae</taxon>
        <taxon>Gluconobacter</taxon>
    </lineage>
</organism>
<gene>
    <name evidence="13" type="ORF">HKD21_10110</name>
</gene>
<feature type="transmembrane region" description="Helical" evidence="11">
    <location>
        <begin position="32"/>
        <end position="55"/>
    </location>
</feature>
<proteinExistence type="inferred from homology"/>
<keyword evidence="14" id="KW-1185">Reference proteome</keyword>
<evidence type="ECO:0000256" key="11">
    <source>
        <dbReference type="SAM" id="Phobius"/>
    </source>
</evidence>
<evidence type="ECO:0000256" key="2">
    <source>
        <dbReference type="ARBA" id="ARBA00006555"/>
    </source>
</evidence>
<dbReference type="RefSeq" id="WP_194255675.1">
    <property type="nucleotide sequence ID" value="NZ_JABCQO010000008.1"/>
</dbReference>
<evidence type="ECO:0000256" key="5">
    <source>
        <dbReference type="ARBA" id="ARBA00022519"/>
    </source>
</evidence>
<dbReference type="InterPro" id="IPR037682">
    <property type="entry name" value="TonB_C"/>
</dbReference>
<dbReference type="EMBL" id="JABCQO010000008">
    <property type="protein sequence ID" value="MBF0877200.1"/>
    <property type="molecule type" value="Genomic_DNA"/>
</dbReference>
<dbReference type="PANTHER" id="PTHR33446">
    <property type="entry name" value="PROTEIN TONB-RELATED"/>
    <property type="match status" value="1"/>
</dbReference>
<evidence type="ECO:0000256" key="6">
    <source>
        <dbReference type="ARBA" id="ARBA00022692"/>
    </source>
</evidence>
<feature type="domain" description="TonB C-terminal" evidence="12">
    <location>
        <begin position="189"/>
        <end position="286"/>
    </location>
</feature>
<dbReference type="PANTHER" id="PTHR33446:SF2">
    <property type="entry name" value="PROTEIN TONB"/>
    <property type="match status" value="1"/>
</dbReference>
<evidence type="ECO:0000313" key="13">
    <source>
        <dbReference type="EMBL" id="MBF0877200.1"/>
    </source>
</evidence>